<proteinExistence type="predicted"/>
<feature type="region of interest" description="Disordered" evidence="1">
    <location>
        <begin position="1"/>
        <end position="29"/>
    </location>
</feature>
<evidence type="ECO:0000313" key="2">
    <source>
        <dbReference type="EMBL" id="MDC2955359.1"/>
    </source>
</evidence>
<protein>
    <recommendedName>
        <fullName evidence="4">DUF4034 domain-containing protein</fullName>
    </recommendedName>
</protein>
<evidence type="ECO:0000313" key="3">
    <source>
        <dbReference type="Proteomes" id="UP001221328"/>
    </source>
</evidence>
<dbReference type="Proteomes" id="UP001221328">
    <property type="component" value="Unassembled WGS sequence"/>
</dbReference>
<accession>A0ABT5FS35</accession>
<comment type="caution">
    <text evidence="2">The sequence shown here is derived from an EMBL/GenBank/DDBJ whole genome shotgun (WGS) entry which is preliminary data.</text>
</comment>
<dbReference type="RefSeq" id="WP_272175267.1">
    <property type="nucleotide sequence ID" value="NZ_JAQOSK010000004.1"/>
</dbReference>
<evidence type="ECO:0008006" key="4">
    <source>
        <dbReference type="Google" id="ProtNLM"/>
    </source>
</evidence>
<name>A0ABT5FS35_9ACTN</name>
<keyword evidence="3" id="KW-1185">Reference proteome</keyword>
<dbReference type="EMBL" id="JAQOSK010000004">
    <property type="protein sequence ID" value="MDC2955359.1"/>
    <property type="molecule type" value="Genomic_DNA"/>
</dbReference>
<reference evidence="2 3" key="1">
    <citation type="journal article" date="2015" name="Int. J. Syst. Evol. Microbiol.">
        <title>Streptomyces gilvifuscus sp. nov., an actinomycete that produces antibacterial compounds isolated from soil.</title>
        <authorList>
            <person name="Nguyen T.M."/>
            <person name="Kim J."/>
        </authorList>
    </citation>
    <scope>NUCLEOTIDE SEQUENCE [LARGE SCALE GENOMIC DNA]</scope>
    <source>
        <strain evidence="2 3">T113</strain>
    </source>
</reference>
<organism evidence="2 3">
    <name type="scientific">Streptomyces gilvifuscus</name>
    <dbReference type="NCBI Taxonomy" id="1550617"/>
    <lineage>
        <taxon>Bacteria</taxon>
        <taxon>Bacillati</taxon>
        <taxon>Actinomycetota</taxon>
        <taxon>Actinomycetes</taxon>
        <taxon>Kitasatosporales</taxon>
        <taxon>Streptomycetaceae</taxon>
        <taxon>Streptomyces</taxon>
    </lineage>
</organism>
<gene>
    <name evidence="2" type="ORF">PO587_12890</name>
</gene>
<sequence>MGESTVGKGTVSKGAAEGGGPGGSSVPVSDPFDALPDLAPLRAAAWDDDWAGTQAFFAEIGDRAADVSFAAGLLAGVERTEAYLERAVKALPADPLPRTLLAERYIRIGWRVHGGARAERVSRDQFATFHDWLRKAELLLIEVCAEHPEYGPAWTARLLTARGLELGQSEARRRYDRLSEHHPHLLRAQSQLLQQLCPKWGGSWEAAHGFARETAADAPPGSPAGALIAEAHIERWLDLGGAAATEYLRDVAVRNELRDAARTSVLHPDHRPGRHSWGAHSTFALVFSLGGHLRDAAAHFAALGDTVSESFWQYLPDWKNRFTTYRTAASAAL</sequence>
<evidence type="ECO:0000256" key="1">
    <source>
        <dbReference type="SAM" id="MobiDB-lite"/>
    </source>
</evidence>